<dbReference type="SUPFAM" id="SSF51984">
    <property type="entry name" value="MurCD N-terminal domain"/>
    <property type="match status" value="1"/>
</dbReference>
<keyword evidence="10 14" id="KW-0573">Peptidoglycan synthesis</keyword>
<feature type="domain" description="Mur ligase central" evidence="17">
    <location>
        <begin position="110"/>
        <end position="291"/>
    </location>
</feature>
<keyword evidence="8 14" id="KW-0067">ATP-binding</keyword>
<dbReference type="AlphaFoldDB" id="A0A2H5XD31"/>
<dbReference type="Pfam" id="PF08245">
    <property type="entry name" value="Mur_ligase_M"/>
    <property type="match status" value="1"/>
</dbReference>
<name>A0A2H5XD31_9BACT</name>
<evidence type="ECO:0000256" key="14">
    <source>
        <dbReference type="HAMAP-Rule" id="MF_00046"/>
    </source>
</evidence>
<proteinExistence type="inferred from homology"/>
<evidence type="ECO:0000256" key="7">
    <source>
        <dbReference type="ARBA" id="ARBA00022741"/>
    </source>
</evidence>
<keyword evidence="5 14" id="KW-0436">Ligase</keyword>
<evidence type="ECO:0000256" key="1">
    <source>
        <dbReference type="ARBA" id="ARBA00004496"/>
    </source>
</evidence>
<evidence type="ECO:0000259" key="16">
    <source>
        <dbReference type="Pfam" id="PF02875"/>
    </source>
</evidence>
<dbReference type="UniPathway" id="UPA00219"/>
<dbReference type="CDD" id="cd01983">
    <property type="entry name" value="SIMIBI"/>
    <property type="match status" value="1"/>
</dbReference>
<evidence type="ECO:0000256" key="6">
    <source>
        <dbReference type="ARBA" id="ARBA00022618"/>
    </source>
</evidence>
<dbReference type="InterPro" id="IPR036565">
    <property type="entry name" value="Mur-like_cat_sf"/>
</dbReference>
<evidence type="ECO:0000256" key="5">
    <source>
        <dbReference type="ARBA" id="ARBA00022598"/>
    </source>
</evidence>
<dbReference type="InterPro" id="IPR004101">
    <property type="entry name" value="Mur_ligase_C"/>
</dbReference>
<keyword evidence="9 14" id="KW-0133">Cell shape</keyword>
<dbReference type="Gene3D" id="3.40.50.720">
    <property type="entry name" value="NAD(P)-binding Rossmann-like Domain"/>
    <property type="match status" value="1"/>
</dbReference>
<comment type="catalytic activity">
    <reaction evidence="13 14">
        <text>UDP-N-acetyl-alpha-D-muramate + L-alanine + ATP = UDP-N-acetyl-alpha-D-muramoyl-L-alanine + ADP + phosphate + H(+)</text>
        <dbReference type="Rhea" id="RHEA:23372"/>
        <dbReference type="ChEBI" id="CHEBI:15378"/>
        <dbReference type="ChEBI" id="CHEBI:30616"/>
        <dbReference type="ChEBI" id="CHEBI:43474"/>
        <dbReference type="ChEBI" id="CHEBI:57972"/>
        <dbReference type="ChEBI" id="CHEBI:70757"/>
        <dbReference type="ChEBI" id="CHEBI:83898"/>
        <dbReference type="ChEBI" id="CHEBI:456216"/>
        <dbReference type="EC" id="6.3.2.8"/>
    </reaction>
</comment>
<evidence type="ECO:0000259" key="15">
    <source>
        <dbReference type="Pfam" id="PF01225"/>
    </source>
</evidence>
<evidence type="ECO:0000256" key="3">
    <source>
        <dbReference type="ARBA" id="ARBA00012211"/>
    </source>
</evidence>
<evidence type="ECO:0000256" key="13">
    <source>
        <dbReference type="ARBA" id="ARBA00047833"/>
    </source>
</evidence>
<comment type="function">
    <text evidence="14">Cell wall formation.</text>
</comment>
<dbReference type="PANTHER" id="PTHR43445">
    <property type="entry name" value="UDP-N-ACETYLMURAMATE--L-ALANINE LIGASE-RELATED"/>
    <property type="match status" value="1"/>
</dbReference>
<dbReference type="Pfam" id="PF01225">
    <property type="entry name" value="Mur_ligase"/>
    <property type="match status" value="1"/>
</dbReference>
<comment type="caution">
    <text evidence="18">The sequence shown here is derived from an EMBL/GenBank/DDBJ whole genome shotgun (WGS) entry which is preliminary data.</text>
</comment>
<organism evidence="18 19">
    <name type="scientific">Candidatus Fervidibacter japonicus</name>
    <dbReference type="NCBI Taxonomy" id="2035412"/>
    <lineage>
        <taxon>Bacteria</taxon>
        <taxon>Candidatus Fervidibacterota</taxon>
        <taxon>Candidatus Fervidibacter</taxon>
    </lineage>
</organism>
<gene>
    <name evidence="14 18" type="primary">murC</name>
    <name evidence="18" type="ORF">HRbin17_01620</name>
</gene>
<comment type="pathway">
    <text evidence="2 14">Cell wall biogenesis; peptidoglycan biosynthesis.</text>
</comment>
<dbReference type="GO" id="GO:0051301">
    <property type="term" value="P:cell division"/>
    <property type="evidence" value="ECO:0007669"/>
    <property type="project" value="UniProtKB-KW"/>
</dbReference>
<feature type="domain" description="Mur ligase C-terminal" evidence="16">
    <location>
        <begin position="315"/>
        <end position="447"/>
    </location>
</feature>
<dbReference type="SUPFAM" id="SSF53623">
    <property type="entry name" value="MurD-like peptide ligases, catalytic domain"/>
    <property type="match status" value="1"/>
</dbReference>
<keyword evidence="6 14" id="KW-0132">Cell division</keyword>
<dbReference type="NCBIfam" id="TIGR01082">
    <property type="entry name" value="murC"/>
    <property type="match status" value="1"/>
</dbReference>
<dbReference type="InterPro" id="IPR050061">
    <property type="entry name" value="MurCDEF_pg_biosynth"/>
</dbReference>
<reference evidence="19" key="1">
    <citation type="submission" date="2017-09" db="EMBL/GenBank/DDBJ databases">
        <title>Metaegenomics of thermophilic ammonia-oxidizing enrichment culture.</title>
        <authorList>
            <person name="Kato S."/>
            <person name="Suzuki K."/>
        </authorList>
    </citation>
    <scope>NUCLEOTIDE SEQUENCE [LARGE SCALE GENOMIC DNA]</scope>
</reference>
<comment type="subcellular location">
    <subcellularLocation>
        <location evidence="1 14">Cytoplasm</location>
    </subcellularLocation>
</comment>
<dbReference type="InterPro" id="IPR036615">
    <property type="entry name" value="Mur_ligase_C_dom_sf"/>
</dbReference>
<dbReference type="GO" id="GO:0005737">
    <property type="term" value="C:cytoplasm"/>
    <property type="evidence" value="ECO:0007669"/>
    <property type="project" value="UniProtKB-SubCell"/>
</dbReference>
<evidence type="ECO:0000256" key="9">
    <source>
        <dbReference type="ARBA" id="ARBA00022960"/>
    </source>
</evidence>
<dbReference type="Proteomes" id="UP000236173">
    <property type="component" value="Unassembled WGS sequence"/>
</dbReference>
<evidence type="ECO:0000256" key="12">
    <source>
        <dbReference type="ARBA" id="ARBA00023316"/>
    </source>
</evidence>
<dbReference type="InterPro" id="IPR000713">
    <property type="entry name" value="Mur_ligase_N"/>
</dbReference>
<dbReference type="EMBL" id="BEHT01000020">
    <property type="protein sequence ID" value="GBC99099.1"/>
    <property type="molecule type" value="Genomic_DNA"/>
</dbReference>
<dbReference type="Gene3D" id="3.90.190.20">
    <property type="entry name" value="Mur ligase, C-terminal domain"/>
    <property type="match status" value="1"/>
</dbReference>
<dbReference type="GO" id="GO:0009252">
    <property type="term" value="P:peptidoglycan biosynthetic process"/>
    <property type="evidence" value="ECO:0007669"/>
    <property type="project" value="UniProtKB-UniRule"/>
</dbReference>
<keyword evidence="4 14" id="KW-0963">Cytoplasm</keyword>
<keyword evidence="11 14" id="KW-0131">Cell cycle</keyword>
<dbReference type="HAMAP" id="MF_00046">
    <property type="entry name" value="MurC"/>
    <property type="match status" value="1"/>
</dbReference>
<dbReference type="InterPro" id="IPR013221">
    <property type="entry name" value="Mur_ligase_cen"/>
</dbReference>
<dbReference type="GO" id="GO:0071555">
    <property type="term" value="P:cell wall organization"/>
    <property type="evidence" value="ECO:0007669"/>
    <property type="project" value="UniProtKB-KW"/>
</dbReference>
<accession>A0A2H5XD31</accession>
<dbReference type="GO" id="GO:0008763">
    <property type="term" value="F:UDP-N-acetylmuramate-L-alanine ligase activity"/>
    <property type="evidence" value="ECO:0007669"/>
    <property type="project" value="UniProtKB-UniRule"/>
</dbReference>
<evidence type="ECO:0000256" key="10">
    <source>
        <dbReference type="ARBA" id="ARBA00022984"/>
    </source>
</evidence>
<sequence>MAFPYRKVHMVGIGGAGMSAIAEVLLAEGVQVSGSDLEGSSYTERLQRKGAKVFIGHAAHQVGDAEAVIVSSAIAADNPELVAARQRGLPTLHRTDALALLLHGKTSIAVAGTHGKSTTTAMIGHILACLGYDPTVLVGAEVINFEGNCRIGHSDWMVVEADESDGSFLKLSPTHIVVTNIELDHPDHYADEDAVTAAFAAFAARLSAEGLLVVNADCPRARRLPFTVSRPVWWVGFGVRNEADYTAYAVAPCPDGTWRFRVRRRPRELGEVRLRVPGEHNVANALAALCTCLELTQTPFFVVADALAQFRGVRRRFETIGRVRGITIVSDYAHHPTEVQALLQTARQVFCGGRLWVVFQPHRYSRTQRLWQAFGDALANADGVWVTDIFAAAEPLTEGVTGELIAHAVRARTPQTYVKFAPNCDDIVAEVVRFARPNDAVLLVGAGDIYKIAPKLMTALSNAAGRCAEGDEGPGC</sequence>
<evidence type="ECO:0000313" key="19">
    <source>
        <dbReference type="Proteomes" id="UP000236173"/>
    </source>
</evidence>
<dbReference type="Pfam" id="PF02875">
    <property type="entry name" value="Mur_ligase_C"/>
    <property type="match status" value="1"/>
</dbReference>
<evidence type="ECO:0000256" key="2">
    <source>
        <dbReference type="ARBA" id="ARBA00004752"/>
    </source>
</evidence>
<evidence type="ECO:0000256" key="8">
    <source>
        <dbReference type="ARBA" id="ARBA00022840"/>
    </source>
</evidence>
<protein>
    <recommendedName>
        <fullName evidence="3 14">UDP-N-acetylmuramate--L-alanine ligase</fullName>
        <ecNumber evidence="3 14">6.3.2.8</ecNumber>
    </recommendedName>
    <alternativeName>
        <fullName evidence="14">UDP-N-acetylmuramoyl-L-alanine synthetase</fullName>
    </alternativeName>
</protein>
<dbReference type="PANTHER" id="PTHR43445:SF3">
    <property type="entry name" value="UDP-N-ACETYLMURAMATE--L-ALANINE LIGASE"/>
    <property type="match status" value="1"/>
</dbReference>
<dbReference type="SUPFAM" id="SSF53244">
    <property type="entry name" value="MurD-like peptide ligases, peptide-binding domain"/>
    <property type="match status" value="1"/>
</dbReference>
<feature type="domain" description="Mur ligase N-terminal catalytic" evidence="15">
    <location>
        <begin position="7"/>
        <end position="104"/>
    </location>
</feature>
<feature type="binding site" evidence="14">
    <location>
        <begin position="112"/>
        <end position="118"/>
    </location>
    <ligand>
        <name>ATP</name>
        <dbReference type="ChEBI" id="CHEBI:30616"/>
    </ligand>
</feature>
<evidence type="ECO:0000256" key="4">
    <source>
        <dbReference type="ARBA" id="ARBA00022490"/>
    </source>
</evidence>
<evidence type="ECO:0000259" key="17">
    <source>
        <dbReference type="Pfam" id="PF08245"/>
    </source>
</evidence>
<evidence type="ECO:0000313" key="18">
    <source>
        <dbReference type="EMBL" id="GBC99099.1"/>
    </source>
</evidence>
<dbReference type="EC" id="6.3.2.8" evidence="3 14"/>
<dbReference type="Gene3D" id="3.40.1190.10">
    <property type="entry name" value="Mur-like, catalytic domain"/>
    <property type="match status" value="1"/>
</dbReference>
<dbReference type="GO" id="GO:0008360">
    <property type="term" value="P:regulation of cell shape"/>
    <property type="evidence" value="ECO:0007669"/>
    <property type="project" value="UniProtKB-KW"/>
</dbReference>
<dbReference type="GO" id="GO:0005524">
    <property type="term" value="F:ATP binding"/>
    <property type="evidence" value="ECO:0007669"/>
    <property type="project" value="UniProtKB-UniRule"/>
</dbReference>
<comment type="similarity">
    <text evidence="14">Belongs to the MurCDEF family.</text>
</comment>
<keyword evidence="7 14" id="KW-0547">Nucleotide-binding</keyword>
<evidence type="ECO:0000256" key="11">
    <source>
        <dbReference type="ARBA" id="ARBA00023306"/>
    </source>
</evidence>
<dbReference type="InterPro" id="IPR005758">
    <property type="entry name" value="UDP-N-AcMur_Ala_ligase_MurC"/>
</dbReference>
<keyword evidence="12 14" id="KW-0961">Cell wall biogenesis/degradation</keyword>